<proteinExistence type="predicted"/>
<dbReference type="KEGG" id="vg:77951867"/>
<dbReference type="GeneID" id="77951867"/>
<protein>
    <submittedName>
        <fullName evidence="1">Uncharacterized protein</fullName>
    </submittedName>
</protein>
<name>A0A649VMJ1_9CAUD</name>
<accession>A0A649VMJ1</accession>
<reference evidence="1 2" key="1">
    <citation type="submission" date="2019-10" db="EMBL/GenBank/DDBJ databases">
        <authorList>
            <person name="Zack K.M."/>
            <person name="Garlena R.A."/>
            <person name="Russell D.A."/>
            <person name="Pope W.H."/>
            <person name="Jacobs-Sera D."/>
            <person name="Hatfull G.F."/>
        </authorList>
    </citation>
    <scope>NUCLEOTIDE SEQUENCE [LARGE SCALE GENOMIC DNA]</scope>
</reference>
<sequence>MEETRLRAKFTPPQPVQAQADQLEQIGKDFANLAMMVRAEVPDKADRAMATHHLELAYLLVVRGMTLG</sequence>
<evidence type="ECO:0000313" key="2">
    <source>
        <dbReference type="Proteomes" id="UP000423645"/>
    </source>
</evidence>
<evidence type="ECO:0000313" key="1">
    <source>
        <dbReference type="EMBL" id="QGJ92913.1"/>
    </source>
</evidence>
<dbReference type="EMBL" id="MN586022">
    <property type="protein sequence ID" value="QGJ92913.1"/>
    <property type="molecule type" value="Genomic_DNA"/>
</dbReference>
<keyword evidence="2" id="KW-1185">Reference proteome</keyword>
<gene>
    <name evidence="1" type="primary">22</name>
    <name evidence="1" type="ORF">PBI_CHIDIEBERE_22</name>
</gene>
<dbReference type="RefSeq" id="YP_010675540.1">
    <property type="nucleotide sequence ID" value="NC_071005.1"/>
</dbReference>
<dbReference type="Proteomes" id="UP000423645">
    <property type="component" value="Segment"/>
</dbReference>
<organism evidence="1 2">
    <name type="scientific">Gordonia phage Chidiebere</name>
    <dbReference type="NCBI Taxonomy" id="2656530"/>
    <lineage>
        <taxon>Viruses</taxon>
        <taxon>Duplodnaviria</taxon>
        <taxon>Heunggongvirae</taxon>
        <taxon>Uroviricota</taxon>
        <taxon>Caudoviricetes</taxon>
        <taxon>Chidieberevirus</taxon>
        <taxon>Chidieberevirus chidiebere</taxon>
    </lineage>
</organism>